<reference evidence="1" key="1">
    <citation type="submission" date="2022-03" db="EMBL/GenBank/DDBJ databases">
        <authorList>
            <person name="Alioto T."/>
            <person name="Alioto T."/>
            <person name="Gomez Garrido J."/>
        </authorList>
    </citation>
    <scope>NUCLEOTIDE SEQUENCE</scope>
</reference>
<gene>
    <name evidence="1" type="ORF">PECUL_23A033960</name>
</gene>
<dbReference type="AlphaFoldDB" id="A0AAD1S2I3"/>
<evidence type="ECO:0000313" key="1">
    <source>
        <dbReference type="EMBL" id="CAH2283753.1"/>
    </source>
</evidence>
<dbReference type="Gene3D" id="3.30.70.1820">
    <property type="entry name" value="L1 transposable element, RRM domain"/>
    <property type="match status" value="1"/>
</dbReference>
<dbReference type="EMBL" id="OW240915">
    <property type="protein sequence ID" value="CAH2283753.1"/>
    <property type="molecule type" value="Genomic_DNA"/>
</dbReference>
<name>A0AAD1S2I3_PELCU</name>
<dbReference type="PANTHER" id="PTHR11505">
    <property type="entry name" value="L1 TRANSPOSABLE ELEMENT-RELATED"/>
    <property type="match status" value="1"/>
</dbReference>
<proteinExistence type="predicted"/>
<sequence>MDAISLDKHQVSGRVQALEDTLYTQMRFLQESVEAHNAYLSVIQRSIDDFVNRGQQNNLRIRSLPESDQENLHLVLQELFNLVWGKPIDTPILFDGAYRALQPRGPKDERPRNIICRLHYFTCKEEILEALKHSSQPLLQHSTPVSIYPGSPCRCDESCNQSQINYVLET</sequence>
<dbReference type="Proteomes" id="UP001295444">
    <property type="component" value="Chromosome 04"/>
</dbReference>
<protein>
    <submittedName>
        <fullName evidence="1">Uncharacterized protein</fullName>
    </submittedName>
</protein>
<keyword evidence="2" id="KW-1185">Reference proteome</keyword>
<accession>A0AAD1S2I3</accession>
<dbReference type="InterPro" id="IPR004244">
    <property type="entry name" value="Transposase_22"/>
</dbReference>
<organism evidence="1 2">
    <name type="scientific">Pelobates cultripes</name>
    <name type="common">Western spadefoot toad</name>
    <dbReference type="NCBI Taxonomy" id="61616"/>
    <lineage>
        <taxon>Eukaryota</taxon>
        <taxon>Metazoa</taxon>
        <taxon>Chordata</taxon>
        <taxon>Craniata</taxon>
        <taxon>Vertebrata</taxon>
        <taxon>Euteleostomi</taxon>
        <taxon>Amphibia</taxon>
        <taxon>Batrachia</taxon>
        <taxon>Anura</taxon>
        <taxon>Pelobatoidea</taxon>
        <taxon>Pelobatidae</taxon>
        <taxon>Pelobates</taxon>
    </lineage>
</organism>
<evidence type="ECO:0000313" key="2">
    <source>
        <dbReference type="Proteomes" id="UP001295444"/>
    </source>
</evidence>